<accession>A0AAD9FUM3</accession>
<protein>
    <submittedName>
        <fullName evidence="3">Amidohydrolase family-domain-containing protein</fullName>
    </submittedName>
</protein>
<dbReference type="SUPFAM" id="SSF51338">
    <property type="entry name" value="Composite domain of metallo-dependent hydrolases"/>
    <property type="match status" value="1"/>
</dbReference>
<dbReference type="InterPro" id="IPR032466">
    <property type="entry name" value="Metal_Hydrolase"/>
</dbReference>
<proteinExistence type="predicted"/>
<feature type="domain" description="Amidohydrolase 3" evidence="2">
    <location>
        <begin position="157"/>
        <end position="634"/>
    </location>
</feature>
<sequence length="640" mass="71762">MAELRQRQAAQRLSTEQRTALRDLQTNVQAYQRTPRPPRKTNRSLHISISLLILAFFVVYAQQNKPKQDPFRVAGRYLPQWYAVCSKEGAKVYTVPEEGGEGAVECVVVNGKYVHDNGSLAKVRRRYGDRATIGGVDNSPEELRKQGGIQIIYLQPGHTLTPGLTDSHGHSLQYGHSLQLPLTGTMSKDEIVERVEAYVKAQGGRENLEGRWVEGMGWDQNRWSVKEFPTAADLDASPILRDLPIALARIDVHALWVSRAILDAMGELPLEVDGGHIVRDEQGKPTGIFIDNAMDLVENIRPPWTEAQRESFLGKMMDDALAAGLVGVHDAMVSEEDYAFYYRMAQQDKLRMRFYGMVYCEHRERYCGDRVPMIHGAQDSRLEVRSVKLFADGALGSRGAALLEDYSDQPGWKGLLLQPEEAWEPLIREWFDKGWQVNIHTIGDRANKVALDAIEKVLDGRKIEQRFRLEHAQIFAPDDLRRAANLGVIGSYQPTHGTSDMWYAEERLGPERIKGAYAWQSYLKAGGRITLGSDFPVESIDPLKGYYAAVTRLDESGDSPHGKGGWYPHEKLTRLQALRGMTVDPAFASYSNDTGSLTPGKRFDAVIWDDNLLTVPDNEILEVRAKATIIDGRLAHGEVA</sequence>
<dbReference type="Gene3D" id="3.20.20.140">
    <property type="entry name" value="Metal-dependent hydrolases"/>
    <property type="match status" value="1"/>
</dbReference>
<dbReference type="AlphaFoldDB" id="A0AAD9FUM3"/>
<name>A0AAD9FUM3_PAPLA</name>
<evidence type="ECO:0000259" key="2">
    <source>
        <dbReference type="Pfam" id="PF07969"/>
    </source>
</evidence>
<evidence type="ECO:0000313" key="4">
    <source>
        <dbReference type="Proteomes" id="UP001182556"/>
    </source>
</evidence>
<comment type="caution">
    <text evidence="3">The sequence shown here is derived from an EMBL/GenBank/DDBJ whole genome shotgun (WGS) entry which is preliminary data.</text>
</comment>
<keyword evidence="1" id="KW-0812">Transmembrane</keyword>
<dbReference type="Pfam" id="PF07969">
    <property type="entry name" value="Amidohydro_3"/>
    <property type="match status" value="1"/>
</dbReference>
<organism evidence="3 4">
    <name type="scientific">Papiliotrema laurentii</name>
    <name type="common">Cryptococcus laurentii</name>
    <dbReference type="NCBI Taxonomy" id="5418"/>
    <lineage>
        <taxon>Eukaryota</taxon>
        <taxon>Fungi</taxon>
        <taxon>Dikarya</taxon>
        <taxon>Basidiomycota</taxon>
        <taxon>Agaricomycotina</taxon>
        <taxon>Tremellomycetes</taxon>
        <taxon>Tremellales</taxon>
        <taxon>Rhynchogastremaceae</taxon>
        <taxon>Papiliotrema</taxon>
    </lineage>
</organism>
<keyword evidence="4" id="KW-1185">Reference proteome</keyword>
<evidence type="ECO:0000256" key="1">
    <source>
        <dbReference type="SAM" id="Phobius"/>
    </source>
</evidence>
<keyword evidence="1" id="KW-0472">Membrane</keyword>
<dbReference type="InterPro" id="IPR011059">
    <property type="entry name" value="Metal-dep_hydrolase_composite"/>
</dbReference>
<dbReference type="Gene3D" id="3.10.310.70">
    <property type="match status" value="1"/>
</dbReference>
<dbReference type="SUPFAM" id="SSF51556">
    <property type="entry name" value="Metallo-dependent hydrolases"/>
    <property type="match status" value="1"/>
</dbReference>
<dbReference type="Proteomes" id="UP001182556">
    <property type="component" value="Unassembled WGS sequence"/>
</dbReference>
<keyword evidence="1" id="KW-1133">Transmembrane helix</keyword>
<dbReference type="Gene3D" id="2.30.40.10">
    <property type="entry name" value="Urease, subunit C, domain 1"/>
    <property type="match status" value="1"/>
</dbReference>
<dbReference type="PANTHER" id="PTHR22642:SF2">
    <property type="entry name" value="PROTEIN LONG AFTER FAR-RED 3"/>
    <property type="match status" value="1"/>
</dbReference>
<reference evidence="3" key="1">
    <citation type="submission" date="2023-02" db="EMBL/GenBank/DDBJ databases">
        <title>Identification and recombinant expression of a fungal hydrolase from Papiliotrema laurentii that hydrolyzes apple cutin and clears colloidal polyester polyurethane.</title>
        <authorList>
            <consortium name="DOE Joint Genome Institute"/>
            <person name="Roman V.A."/>
            <person name="Bojanowski C."/>
            <person name="Crable B.R."/>
            <person name="Wagner D.N."/>
            <person name="Hung C.S."/>
            <person name="Nadeau L.J."/>
            <person name="Schratz L."/>
            <person name="Haridas S."/>
            <person name="Pangilinan J."/>
            <person name="Lipzen A."/>
            <person name="Na H."/>
            <person name="Yan M."/>
            <person name="Ng V."/>
            <person name="Grigoriev I.V."/>
            <person name="Spatafora J.W."/>
            <person name="Barlow D."/>
            <person name="Biffinger J."/>
            <person name="Kelley-Loughnane N."/>
            <person name="Varaljay V.A."/>
            <person name="Crookes-Goodson W.J."/>
        </authorList>
    </citation>
    <scope>NUCLEOTIDE SEQUENCE</scope>
    <source>
        <strain evidence="3">5307AH</strain>
    </source>
</reference>
<dbReference type="InterPro" id="IPR033932">
    <property type="entry name" value="YtcJ-like"/>
</dbReference>
<dbReference type="InterPro" id="IPR013108">
    <property type="entry name" value="Amidohydro_3"/>
</dbReference>
<feature type="transmembrane region" description="Helical" evidence="1">
    <location>
        <begin position="45"/>
        <end position="62"/>
    </location>
</feature>
<evidence type="ECO:0000313" key="3">
    <source>
        <dbReference type="EMBL" id="KAK1926596.1"/>
    </source>
</evidence>
<dbReference type="GO" id="GO:0016810">
    <property type="term" value="F:hydrolase activity, acting on carbon-nitrogen (but not peptide) bonds"/>
    <property type="evidence" value="ECO:0007669"/>
    <property type="project" value="InterPro"/>
</dbReference>
<dbReference type="CDD" id="cd01300">
    <property type="entry name" value="YtcJ_like"/>
    <property type="match status" value="1"/>
</dbReference>
<gene>
    <name evidence="3" type="ORF">DB88DRAFT_482408</name>
</gene>
<dbReference type="PANTHER" id="PTHR22642">
    <property type="entry name" value="IMIDAZOLONEPROPIONASE"/>
    <property type="match status" value="1"/>
</dbReference>
<dbReference type="EMBL" id="JAODAN010000002">
    <property type="protein sequence ID" value="KAK1926596.1"/>
    <property type="molecule type" value="Genomic_DNA"/>
</dbReference>